<feature type="region of interest" description="Disordered" evidence="1">
    <location>
        <begin position="604"/>
        <end position="744"/>
    </location>
</feature>
<keyword evidence="3" id="KW-1185">Reference proteome</keyword>
<feature type="compositionally biased region" description="Basic and acidic residues" evidence="1">
    <location>
        <begin position="784"/>
        <end position="804"/>
    </location>
</feature>
<feature type="region of interest" description="Disordered" evidence="1">
    <location>
        <begin position="218"/>
        <end position="237"/>
    </location>
</feature>
<feature type="region of interest" description="Disordered" evidence="1">
    <location>
        <begin position="1"/>
        <end position="38"/>
    </location>
</feature>
<accession>A0A8H7B1V1</accession>
<protein>
    <submittedName>
        <fullName evidence="2">Uncharacterized protein</fullName>
    </submittedName>
</protein>
<feature type="compositionally biased region" description="Basic and acidic residues" evidence="1">
    <location>
        <begin position="267"/>
        <end position="283"/>
    </location>
</feature>
<dbReference type="AlphaFoldDB" id="A0A8H7B1V1"/>
<organism evidence="2 3">
    <name type="scientific">Alternaria burnsii</name>
    <dbReference type="NCBI Taxonomy" id="1187904"/>
    <lineage>
        <taxon>Eukaryota</taxon>
        <taxon>Fungi</taxon>
        <taxon>Dikarya</taxon>
        <taxon>Ascomycota</taxon>
        <taxon>Pezizomycotina</taxon>
        <taxon>Dothideomycetes</taxon>
        <taxon>Pleosporomycetidae</taxon>
        <taxon>Pleosporales</taxon>
        <taxon>Pleosporineae</taxon>
        <taxon>Pleosporaceae</taxon>
        <taxon>Alternaria</taxon>
        <taxon>Alternaria sect. Alternaria</taxon>
    </lineage>
</organism>
<dbReference type="Proteomes" id="UP000596902">
    <property type="component" value="Unassembled WGS sequence"/>
</dbReference>
<dbReference type="RefSeq" id="XP_038785994.1">
    <property type="nucleotide sequence ID" value="XM_038931497.1"/>
</dbReference>
<evidence type="ECO:0000313" key="2">
    <source>
        <dbReference type="EMBL" id="KAF7675731.1"/>
    </source>
</evidence>
<feature type="compositionally biased region" description="Polar residues" evidence="1">
    <location>
        <begin position="253"/>
        <end position="262"/>
    </location>
</feature>
<evidence type="ECO:0000256" key="1">
    <source>
        <dbReference type="SAM" id="MobiDB-lite"/>
    </source>
</evidence>
<dbReference type="GeneID" id="62204675"/>
<reference evidence="2" key="1">
    <citation type="submission" date="2020-01" db="EMBL/GenBank/DDBJ databases">
        <authorList>
            <person name="Feng Z.H.Z."/>
        </authorList>
    </citation>
    <scope>NUCLEOTIDE SEQUENCE</scope>
    <source>
        <strain evidence="2">CBS107.38</strain>
    </source>
</reference>
<feature type="compositionally biased region" description="Basic and acidic residues" evidence="1">
    <location>
        <begin position="674"/>
        <end position="688"/>
    </location>
</feature>
<feature type="compositionally biased region" description="Basic and acidic residues" evidence="1">
    <location>
        <begin position="696"/>
        <end position="724"/>
    </location>
</feature>
<comment type="caution">
    <text evidence="2">The sequence shown here is derived from an EMBL/GenBank/DDBJ whole genome shotgun (WGS) entry which is preliminary data.</text>
</comment>
<feature type="region of interest" description="Disordered" evidence="1">
    <location>
        <begin position="773"/>
        <end position="819"/>
    </location>
</feature>
<feature type="compositionally biased region" description="Polar residues" evidence="1">
    <location>
        <begin position="29"/>
        <end position="38"/>
    </location>
</feature>
<evidence type="ECO:0000313" key="3">
    <source>
        <dbReference type="Proteomes" id="UP000596902"/>
    </source>
</evidence>
<gene>
    <name evidence="2" type="ORF">GT037_006450</name>
</gene>
<dbReference type="EMBL" id="JAAABM010000008">
    <property type="protein sequence ID" value="KAF7675731.1"/>
    <property type="molecule type" value="Genomic_DNA"/>
</dbReference>
<feature type="compositionally biased region" description="Basic and acidic residues" evidence="1">
    <location>
        <begin position="637"/>
        <end position="646"/>
    </location>
</feature>
<feature type="region of interest" description="Disordered" evidence="1">
    <location>
        <begin position="166"/>
        <end position="213"/>
    </location>
</feature>
<sequence length="819" mass="92776">MDESQNDIRSKGKKVNTTSVDRVRRSSHADTNPRSGYIINQRSMMAQNLQKQHNGTALNLSNFNAQEQNQTFNLSHNAPSPTPSAEEKHLGGSSTHRSSRYSPFAYETLEPMKLFEACWVDLNTLEAYGDYQLHYATTSTAGRSTRSQPLYHRDDSLVLILPTMTGHCDEEEEHSRRPQENPRRRFASLPDDDPLPLQREQAENSDSDTLTREPINSALSNLPDATSPQEKDHLPEPHCSQQERVPVADNQEGSHTAVNRLQSPPSPREERSPAHDGLEDTTHRPSVPQQLQSAVVTDVSPNKGQELLAEYARLRRLPILSIDLNTYDGQLQFLALMQDFASWMASNGGSIQRGNLGLEIPDLAAVFYPQYEGLNTLIMSKWSTQVPNPIQGRLDHVFSPGDMFWFRTSEYAANPKQQLGDKCGITARGLMLSGWRLILVLKVLPNVLLCTWGRTAGDSDLSKTNRRDRWQFARLLRSDRRNWPRDIEAKDSPHGNIFMDPTDAGGWPIQDLKDHCNFNVLVTQEVIPTDGFKYAGRLEDESHEIVKWIRNTFYFGIAVMPEAPTGVNVTAVQRGITDIRTPRSPPRVPKRLRRDFFATADKMSPLSPYVAPPPGHAPVYQDLTATPPVPRGPRGATEVRFERDRNNSAGRRFSARSTYGQDPDRQRGRSRSRSPRDRQNGRFRDYSRRRSPPSQHRSETPENRGRPETRDQSTHQSEDYDRSQSRHQRSPTRRFEQPPGLRLDNYINKPTLNAYGLVEANVVKYDDHDGDRLLNYNANSQPSNRDRGRGRGQGDYHETNRGPGERGPGGGRGRGGRRR</sequence>
<reference evidence="2" key="2">
    <citation type="submission" date="2020-08" db="EMBL/GenBank/DDBJ databases">
        <title>Draft Genome Sequence of Cumin Blight Pathogen Alternaria burnsii.</title>
        <authorList>
            <person name="Feng Z."/>
        </authorList>
    </citation>
    <scope>NUCLEOTIDE SEQUENCE</scope>
    <source>
        <strain evidence="2">CBS107.38</strain>
    </source>
</reference>
<feature type="region of interest" description="Disordered" evidence="1">
    <location>
        <begin position="253"/>
        <end position="298"/>
    </location>
</feature>
<proteinExistence type="predicted"/>
<feature type="compositionally biased region" description="Basic and acidic residues" evidence="1">
    <location>
        <begin position="1"/>
        <end position="10"/>
    </location>
</feature>
<feature type="region of interest" description="Disordered" evidence="1">
    <location>
        <begin position="73"/>
        <end position="99"/>
    </location>
</feature>
<feature type="compositionally biased region" description="Basic and acidic residues" evidence="1">
    <location>
        <begin position="173"/>
        <end position="183"/>
    </location>
</feature>
<feature type="compositionally biased region" description="Polar residues" evidence="1">
    <location>
        <begin position="218"/>
        <end position="228"/>
    </location>
</feature>
<name>A0A8H7B1V1_9PLEO</name>
<feature type="compositionally biased region" description="Polar residues" evidence="1">
    <location>
        <begin position="287"/>
        <end position="298"/>
    </location>
</feature>